<dbReference type="Proteomes" id="UP000298058">
    <property type="component" value="Unassembled WGS sequence"/>
</dbReference>
<proteinExistence type="predicted"/>
<dbReference type="EMBL" id="RQHW01000034">
    <property type="protein sequence ID" value="TGN19150.1"/>
    <property type="molecule type" value="Genomic_DNA"/>
</dbReference>
<evidence type="ECO:0000313" key="1">
    <source>
        <dbReference type="EMBL" id="TGN19150.1"/>
    </source>
</evidence>
<gene>
    <name evidence="1" type="ORF">EHS15_10335</name>
</gene>
<reference evidence="1" key="1">
    <citation type="journal article" date="2019" name="PLoS Negl. Trop. Dis.">
        <title>Revisiting the worldwide diversity of Leptospira species in the environment.</title>
        <authorList>
            <person name="Vincent A.T."/>
            <person name="Schiettekatte O."/>
            <person name="Bourhy P."/>
            <person name="Veyrier F.J."/>
            <person name="Picardeau M."/>
        </authorList>
    </citation>
    <scope>NUCLEOTIDE SEQUENCE [LARGE SCALE GENOMIC DNA]</scope>
    <source>
        <strain evidence="1">201300427</strain>
    </source>
</reference>
<dbReference type="RefSeq" id="WP_135760493.1">
    <property type="nucleotide sequence ID" value="NZ_RQHW01000034.1"/>
</dbReference>
<keyword evidence="2" id="KW-1185">Reference proteome</keyword>
<evidence type="ECO:0008006" key="3">
    <source>
        <dbReference type="Google" id="ProtNLM"/>
    </source>
</evidence>
<dbReference type="InterPro" id="IPR023393">
    <property type="entry name" value="START-like_dom_sf"/>
</dbReference>
<dbReference type="SUPFAM" id="SSF55961">
    <property type="entry name" value="Bet v1-like"/>
    <property type="match status" value="1"/>
</dbReference>
<dbReference type="CDD" id="cd07818">
    <property type="entry name" value="SRPBCC_1"/>
    <property type="match status" value="1"/>
</dbReference>
<evidence type="ECO:0000313" key="2">
    <source>
        <dbReference type="Proteomes" id="UP000298058"/>
    </source>
</evidence>
<protein>
    <recommendedName>
        <fullName evidence="3">Polyketide cyclase</fullName>
    </recommendedName>
</protein>
<dbReference type="AlphaFoldDB" id="A0A4R9LXY8"/>
<name>A0A4R9LXY8_9LEPT</name>
<sequence length="181" mass="20598">MKKIILGILGAFVLAIAVLSFIAPSDFKLEREIVINQPVPVVFNHLKYLRNHELWNAWSQIDPNMKKSFSGTDGTVGFTSSWESEHEEVGTAEEEIKNIKENERFDTQIRFKKPFEASFNSYITTESVGEKQTKVVLGMADKMPFPVNVISFIVNVCLDQQQKIIDNMDKSLNSLKSILEK</sequence>
<accession>A0A4R9LXY8</accession>
<dbReference type="Gene3D" id="3.30.530.20">
    <property type="match status" value="1"/>
</dbReference>
<comment type="caution">
    <text evidence="1">The sequence shown here is derived from an EMBL/GenBank/DDBJ whole genome shotgun (WGS) entry which is preliminary data.</text>
</comment>
<organism evidence="1 2">
    <name type="scientific">Leptospira idonii</name>
    <dbReference type="NCBI Taxonomy" id="1193500"/>
    <lineage>
        <taxon>Bacteria</taxon>
        <taxon>Pseudomonadati</taxon>
        <taxon>Spirochaetota</taxon>
        <taxon>Spirochaetia</taxon>
        <taxon>Leptospirales</taxon>
        <taxon>Leptospiraceae</taxon>
        <taxon>Leptospira</taxon>
    </lineage>
</organism>
<dbReference type="OrthoDB" id="9807923at2"/>